<evidence type="ECO:0000313" key="5">
    <source>
        <dbReference type="Proteomes" id="UP000241434"/>
    </source>
</evidence>
<keyword evidence="3" id="KW-0732">Signal</keyword>
<name>A0A2P7Q2A7_9FIRM</name>
<keyword evidence="2" id="KW-0472">Membrane</keyword>
<dbReference type="InterPro" id="IPR013783">
    <property type="entry name" value="Ig-like_fold"/>
</dbReference>
<evidence type="ECO:0000256" key="2">
    <source>
        <dbReference type="SAM" id="Phobius"/>
    </source>
</evidence>
<reference evidence="4" key="1">
    <citation type="thesis" date="2015" institute="Rutgers" country="The State University of New Jersey, 14 College Farm Rd., New Brunswick, NJ, USA">
        <title>Ammonia toxicity in bacteria and its implications for treatment of and resource recovery from highly nitrogenous organic wastes.</title>
        <authorList>
            <person name="Luther A.K."/>
        </authorList>
    </citation>
    <scope>NUCLEOTIDE SEQUENCE</scope>
    <source>
        <strain evidence="4">RT-10B</strain>
    </source>
</reference>
<sequence length="248" mass="27657">MIKKIKSVRLLLMVILILFSSFIDVSTVHAEDGTRKGSIQIIYKGRNHTDEEVTLSRAKFAIFPIQYKKNDEWIWENGFENSGVSLGDTSAEAREKQAKRLFEYAKKSNISGTTQVTDDLGHASFAELEEGIYLLVQIGNVECGTDKFESAPFLVNIPSEINGKTEYDVVIEPKGEWVTPAKPLVTPTNSDKPAPTEPTPTKPDIPAPIQNIIDIVKTGDTTNIIPWVLIAISSLVIIIVLYRKRKEK</sequence>
<organism evidence="4 5">
    <name type="scientific">Peptostreptococcus russellii</name>
    <dbReference type="NCBI Taxonomy" id="215200"/>
    <lineage>
        <taxon>Bacteria</taxon>
        <taxon>Bacillati</taxon>
        <taxon>Bacillota</taxon>
        <taxon>Clostridia</taxon>
        <taxon>Peptostreptococcales</taxon>
        <taxon>Peptostreptococcaceae</taxon>
        <taxon>Peptostreptococcus</taxon>
    </lineage>
</organism>
<evidence type="ECO:0000256" key="1">
    <source>
        <dbReference type="SAM" id="MobiDB-lite"/>
    </source>
</evidence>
<proteinExistence type="predicted"/>
<accession>A0A2P7Q2A7</accession>
<evidence type="ECO:0000313" key="4">
    <source>
        <dbReference type="EMBL" id="PSJ32089.1"/>
    </source>
</evidence>
<evidence type="ECO:0000256" key="3">
    <source>
        <dbReference type="SAM" id="SignalP"/>
    </source>
</evidence>
<comment type="caution">
    <text evidence="4">The sequence shown here is derived from an EMBL/GenBank/DDBJ whole genome shotgun (WGS) entry which is preliminary data.</text>
</comment>
<dbReference type="AlphaFoldDB" id="A0A2P7Q2A7"/>
<protein>
    <recommendedName>
        <fullName evidence="6">Gram-positive pilin subunit D1 N-terminal domain-containing protein</fullName>
    </recommendedName>
</protein>
<dbReference type="RefSeq" id="WP_106776073.1">
    <property type="nucleotide sequence ID" value="NZ_JYGE01000002.1"/>
</dbReference>
<keyword evidence="2" id="KW-0812">Transmembrane</keyword>
<feature type="transmembrane region" description="Helical" evidence="2">
    <location>
        <begin position="224"/>
        <end position="242"/>
    </location>
</feature>
<evidence type="ECO:0008006" key="6">
    <source>
        <dbReference type="Google" id="ProtNLM"/>
    </source>
</evidence>
<feature type="compositionally biased region" description="Pro residues" evidence="1">
    <location>
        <begin position="195"/>
        <end position="205"/>
    </location>
</feature>
<dbReference type="OrthoDB" id="2060918at2"/>
<keyword evidence="2" id="KW-1133">Transmembrane helix</keyword>
<feature type="chain" id="PRO_5015168960" description="Gram-positive pilin subunit D1 N-terminal domain-containing protein" evidence="3">
    <location>
        <begin position="31"/>
        <end position="248"/>
    </location>
</feature>
<dbReference type="Proteomes" id="UP000241434">
    <property type="component" value="Unassembled WGS sequence"/>
</dbReference>
<feature type="region of interest" description="Disordered" evidence="1">
    <location>
        <begin position="181"/>
        <end position="205"/>
    </location>
</feature>
<feature type="signal peptide" evidence="3">
    <location>
        <begin position="1"/>
        <end position="30"/>
    </location>
</feature>
<gene>
    <name evidence="4" type="ORF">UF10_01415</name>
</gene>
<keyword evidence="5" id="KW-1185">Reference proteome</keyword>
<dbReference type="EMBL" id="JYGE01000002">
    <property type="protein sequence ID" value="PSJ32089.1"/>
    <property type="molecule type" value="Genomic_DNA"/>
</dbReference>
<dbReference type="Gene3D" id="2.60.40.10">
    <property type="entry name" value="Immunoglobulins"/>
    <property type="match status" value="1"/>
</dbReference>